<evidence type="ECO:0000256" key="5">
    <source>
        <dbReference type="ARBA" id="ARBA00022692"/>
    </source>
</evidence>
<sequence length="200" mass="21626">MHTAEELKNARHVAAENAKKAGKQSVGILKAFRDFISRGNVVDLAVGLVVGTAFSAVVKSLVDDIFTPVLALAGGNEGLTFVEKFAVLKQGHSTNKSYVSRADATADGAITLNWGSFVQQLIQFLIIGLAMFLFIKLFQQVYRAKDSTKKCPFCCEKIPVKAIKCKFCTSMMPDPHLPNAASQASLLGYDSEIAPRNGSR</sequence>
<reference evidence="12" key="2">
    <citation type="submission" date="2009-11" db="EMBL/GenBank/DDBJ databases">
        <title>The Genome Sequence of Allomyces macrogynus strain ATCC 38327.</title>
        <authorList>
            <consortium name="The Broad Institute Genome Sequencing Platform"/>
            <person name="Russ C."/>
            <person name="Cuomo C."/>
            <person name="Shea T."/>
            <person name="Young S.K."/>
            <person name="Zeng Q."/>
            <person name="Koehrsen M."/>
            <person name="Haas B."/>
            <person name="Borodovsky M."/>
            <person name="Guigo R."/>
            <person name="Alvarado L."/>
            <person name="Berlin A."/>
            <person name="Borenstein D."/>
            <person name="Chen Z."/>
            <person name="Engels R."/>
            <person name="Freedman E."/>
            <person name="Gellesch M."/>
            <person name="Goldberg J."/>
            <person name="Griggs A."/>
            <person name="Gujja S."/>
            <person name="Heiman D."/>
            <person name="Hepburn T."/>
            <person name="Howarth C."/>
            <person name="Jen D."/>
            <person name="Larson L."/>
            <person name="Lewis B."/>
            <person name="Mehta T."/>
            <person name="Park D."/>
            <person name="Pearson M."/>
            <person name="Roberts A."/>
            <person name="Saif S."/>
            <person name="Shenoy N."/>
            <person name="Sisk P."/>
            <person name="Stolte C."/>
            <person name="Sykes S."/>
            <person name="Walk T."/>
            <person name="White J."/>
            <person name="Yandava C."/>
            <person name="Burger G."/>
            <person name="Gray M.W."/>
            <person name="Holland P.W.H."/>
            <person name="King N."/>
            <person name="Lang F.B.F."/>
            <person name="Roger A.J."/>
            <person name="Ruiz-Trillo I."/>
            <person name="Lander E."/>
            <person name="Nusbaum C."/>
        </authorList>
    </citation>
    <scope>NUCLEOTIDE SEQUENCE [LARGE SCALE GENOMIC DNA]</scope>
    <source>
        <strain evidence="12">ATCC 38327</strain>
    </source>
</reference>
<dbReference type="NCBIfam" id="TIGR00220">
    <property type="entry name" value="mscL"/>
    <property type="match status" value="1"/>
</dbReference>
<dbReference type="PROSITE" id="PS01327">
    <property type="entry name" value="MSCL"/>
    <property type="match status" value="1"/>
</dbReference>
<evidence type="ECO:0000256" key="10">
    <source>
        <dbReference type="SAM" id="Phobius"/>
    </source>
</evidence>
<dbReference type="Proteomes" id="UP000054350">
    <property type="component" value="Unassembled WGS sequence"/>
</dbReference>
<dbReference type="Pfam" id="PF01741">
    <property type="entry name" value="MscL"/>
    <property type="match status" value="1"/>
</dbReference>
<evidence type="ECO:0000313" key="11">
    <source>
        <dbReference type="EMBL" id="KNE72141.1"/>
    </source>
</evidence>
<evidence type="ECO:0000256" key="6">
    <source>
        <dbReference type="ARBA" id="ARBA00022989"/>
    </source>
</evidence>
<evidence type="ECO:0000256" key="4">
    <source>
        <dbReference type="ARBA" id="ARBA00022475"/>
    </source>
</evidence>
<evidence type="ECO:0000313" key="12">
    <source>
        <dbReference type="Proteomes" id="UP000054350"/>
    </source>
</evidence>
<name>A0A0L0TBP3_ALLM3</name>
<gene>
    <name evidence="11" type="ORF">AMAG_16633</name>
</gene>
<comment type="subcellular location">
    <subcellularLocation>
        <location evidence="1">Cell membrane</location>
        <topology evidence="1">Multi-pass membrane protein</topology>
    </subcellularLocation>
</comment>
<keyword evidence="4" id="KW-1003">Cell membrane</keyword>
<dbReference type="PANTHER" id="PTHR30266:SF2">
    <property type="entry name" value="LARGE-CONDUCTANCE MECHANOSENSITIVE CHANNEL"/>
    <property type="match status" value="1"/>
</dbReference>
<keyword evidence="8 10" id="KW-0472">Membrane</keyword>
<keyword evidence="5 10" id="KW-0812">Transmembrane</keyword>
<dbReference type="InterPro" id="IPR019823">
    <property type="entry name" value="Mechanosensitive_channel_CS"/>
</dbReference>
<comment type="similarity">
    <text evidence="2">Belongs to the MscL family.</text>
</comment>
<keyword evidence="6 10" id="KW-1133">Transmembrane helix</keyword>
<keyword evidence="12" id="KW-1185">Reference proteome</keyword>
<evidence type="ECO:0000256" key="7">
    <source>
        <dbReference type="ARBA" id="ARBA00023065"/>
    </source>
</evidence>
<keyword evidence="9" id="KW-0407">Ion channel</keyword>
<dbReference type="InterPro" id="IPR036019">
    <property type="entry name" value="MscL_channel"/>
</dbReference>
<dbReference type="HAMAP" id="MF_00115">
    <property type="entry name" value="MscL"/>
    <property type="match status" value="1"/>
</dbReference>
<dbReference type="InterPro" id="IPR001185">
    <property type="entry name" value="MS_channel"/>
</dbReference>
<evidence type="ECO:0000256" key="3">
    <source>
        <dbReference type="ARBA" id="ARBA00022448"/>
    </source>
</evidence>
<keyword evidence="3" id="KW-0813">Transport</keyword>
<dbReference type="InterPro" id="IPR037673">
    <property type="entry name" value="MSC/AndL"/>
</dbReference>
<protein>
    <submittedName>
        <fullName evidence="11">Large conductance mechanosensitive channel protein</fullName>
    </submittedName>
</protein>
<dbReference type="STRING" id="578462.A0A0L0TBP3"/>
<accession>A0A0L0TBP3</accession>
<dbReference type="AlphaFoldDB" id="A0A0L0TBP3"/>
<organism evidence="11 12">
    <name type="scientific">Allomyces macrogynus (strain ATCC 38327)</name>
    <name type="common">Allomyces javanicus var. macrogynus</name>
    <dbReference type="NCBI Taxonomy" id="578462"/>
    <lineage>
        <taxon>Eukaryota</taxon>
        <taxon>Fungi</taxon>
        <taxon>Fungi incertae sedis</taxon>
        <taxon>Blastocladiomycota</taxon>
        <taxon>Blastocladiomycetes</taxon>
        <taxon>Blastocladiales</taxon>
        <taxon>Blastocladiaceae</taxon>
        <taxon>Allomyces</taxon>
    </lineage>
</organism>
<dbReference type="GO" id="GO:0005886">
    <property type="term" value="C:plasma membrane"/>
    <property type="evidence" value="ECO:0007669"/>
    <property type="project" value="UniProtKB-SubCell"/>
</dbReference>
<evidence type="ECO:0000256" key="8">
    <source>
        <dbReference type="ARBA" id="ARBA00023136"/>
    </source>
</evidence>
<dbReference type="eggNOG" id="ENOG502S7M9">
    <property type="taxonomic scope" value="Eukaryota"/>
</dbReference>
<feature type="transmembrane region" description="Helical" evidence="10">
    <location>
        <begin position="121"/>
        <end position="138"/>
    </location>
</feature>
<dbReference type="SUPFAM" id="SSF81330">
    <property type="entry name" value="Gated mechanosensitive channel"/>
    <property type="match status" value="1"/>
</dbReference>
<evidence type="ECO:0000256" key="9">
    <source>
        <dbReference type="ARBA" id="ARBA00023303"/>
    </source>
</evidence>
<reference evidence="11 12" key="1">
    <citation type="submission" date="2009-11" db="EMBL/GenBank/DDBJ databases">
        <title>Annotation of Allomyces macrogynus ATCC 38327.</title>
        <authorList>
            <consortium name="The Broad Institute Genome Sequencing Platform"/>
            <person name="Russ C."/>
            <person name="Cuomo C."/>
            <person name="Burger G."/>
            <person name="Gray M.W."/>
            <person name="Holland P.W.H."/>
            <person name="King N."/>
            <person name="Lang F.B.F."/>
            <person name="Roger A.J."/>
            <person name="Ruiz-Trillo I."/>
            <person name="Young S.K."/>
            <person name="Zeng Q."/>
            <person name="Gargeya S."/>
            <person name="Fitzgerald M."/>
            <person name="Haas B."/>
            <person name="Abouelleil A."/>
            <person name="Alvarado L."/>
            <person name="Arachchi H.M."/>
            <person name="Berlin A."/>
            <person name="Chapman S.B."/>
            <person name="Gearin G."/>
            <person name="Goldberg J."/>
            <person name="Griggs A."/>
            <person name="Gujja S."/>
            <person name="Hansen M."/>
            <person name="Heiman D."/>
            <person name="Howarth C."/>
            <person name="Larimer J."/>
            <person name="Lui A."/>
            <person name="MacDonald P.J.P."/>
            <person name="McCowen C."/>
            <person name="Montmayeur A."/>
            <person name="Murphy C."/>
            <person name="Neiman D."/>
            <person name="Pearson M."/>
            <person name="Priest M."/>
            <person name="Roberts A."/>
            <person name="Saif S."/>
            <person name="Shea T."/>
            <person name="Sisk P."/>
            <person name="Stolte C."/>
            <person name="Sykes S."/>
            <person name="Wortman J."/>
            <person name="Nusbaum C."/>
            <person name="Birren B."/>
        </authorList>
    </citation>
    <scope>NUCLEOTIDE SEQUENCE [LARGE SCALE GENOMIC DNA]</scope>
    <source>
        <strain evidence="11 12">ATCC 38327</strain>
    </source>
</reference>
<dbReference type="EMBL" id="GG745377">
    <property type="protein sequence ID" value="KNE72141.1"/>
    <property type="molecule type" value="Genomic_DNA"/>
</dbReference>
<evidence type="ECO:0000256" key="2">
    <source>
        <dbReference type="ARBA" id="ARBA00007254"/>
    </source>
</evidence>
<feature type="transmembrane region" description="Helical" evidence="10">
    <location>
        <begin position="41"/>
        <end position="62"/>
    </location>
</feature>
<dbReference type="OMA" id="HCTSEVE"/>
<proteinExistence type="inferred from homology"/>
<keyword evidence="7" id="KW-0406">Ion transport</keyword>
<dbReference type="PANTHER" id="PTHR30266">
    <property type="entry name" value="MECHANOSENSITIVE CHANNEL MSCL"/>
    <property type="match status" value="1"/>
</dbReference>
<evidence type="ECO:0000256" key="1">
    <source>
        <dbReference type="ARBA" id="ARBA00004651"/>
    </source>
</evidence>
<dbReference type="OrthoDB" id="10010920at2759"/>
<dbReference type="Gene3D" id="1.10.1200.120">
    <property type="entry name" value="Large-conductance mechanosensitive channel, MscL, domain 1"/>
    <property type="match status" value="1"/>
</dbReference>
<dbReference type="GO" id="GO:0008381">
    <property type="term" value="F:mechanosensitive monoatomic ion channel activity"/>
    <property type="evidence" value="ECO:0007669"/>
    <property type="project" value="InterPro"/>
</dbReference>
<dbReference type="VEuPathDB" id="FungiDB:AMAG_16633"/>